<dbReference type="Pfam" id="PF09313">
    <property type="entry name" value="TehB-like"/>
    <property type="match status" value="1"/>
</dbReference>
<dbReference type="InterPro" id="IPR021948">
    <property type="entry name" value="DUF3565"/>
</dbReference>
<protein>
    <recommendedName>
        <fullName evidence="1">TehB/YeaR-like domain-containing protein</fullName>
    </recommendedName>
</protein>
<comment type="caution">
    <text evidence="2">The sequence shown here is derived from an EMBL/GenBank/DDBJ whole genome shotgun (WGS) entry which is preliminary data.</text>
</comment>
<feature type="domain" description="TehB/YeaR-like" evidence="1">
    <location>
        <begin position="72"/>
        <end position="147"/>
    </location>
</feature>
<dbReference type="InterPro" id="IPR015392">
    <property type="entry name" value="TehB/YeaR-like_dom"/>
</dbReference>
<evidence type="ECO:0000313" key="2">
    <source>
        <dbReference type="EMBL" id="KYF54659.1"/>
    </source>
</evidence>
<name>A0A150PG81_SORCE</name>
<evidence type="ECO:0000259" key="1">
    <source>
        <dbReference type="Pfam" id="PF09313"/>
    </source>
</evidence>
<accession>A0A150PG81</accession>
<sequence>MLRPITGYHNDDAGDWVAELSCGHGQHVRHKPPFLLRPWVLTAEGRASMLGTELDCARCDRLDMPGGLVAYKRTPEFDEGTIPGGLRKNHATKPGVWGVIHVLSGQLRYRVEGPAARELLLTPETPGIVAPEVLHHVEPDGPVRFFVEFHTKGA</sequence>
<dbReference type="InterPro" id="IPR014710">
    <property type="entry name" value="RmlC-like_jellyroll"/>
</dbReference>
<dbReference type="Proteomes" id="UP000075604">
    <property type="component" value="Unassembled WGS sequence"/>
</dbReference>
<dbReference type="Gene3D" id="2.60.120.10">
    <property type="entry name" value="Jelly Rolls"/>
    <property type="match status" value="1"/>
</dbReference>
<dbReference type="SUPFAM" id="SSF51197">
    <property type="entry name" value="Clavaminate synthase-like"/>
    <property type="match status" value="1"/>
</dbReference>
<dbReference type="Pfam" id="PF12088">
    <property type="entry name" value="DUF3565"/>
    <property type="match status" value="1"/>
</dbReference>
<evidence type="ECO:0000313" key="3">
    <source>
        <dbReference type="Proteomes" id="UP000075604"/>
    </source>
</evidence>
<dbReference type="AlphaFoldDB" id="A0A150PG81"/>
<dbReference type="EMBL" id="JELX01002664">
    <property type="protein sequence ID" value="KYF54659.1"/>
    <property type="molecule type" value="Genomic_DNA"/>
</dbReference>
<gene>
    <name evidence="2" type="ORF">BE04_44085</name>
</gene>
<organism evidence="2 3">
    <name type="scientific">Sorangium cellulosum</name>
    <name type="common">Polyangium cellulosum</name>
    <dbReference type="NCBI Taxonomy" id="56"/>
    <lineage>
        <taxon>Bacteria</taxon>
        <taxon>Pseudomonadati</taxon>
        <taxon>Myxococcota</taxon>
        <taxon>Polyangia</taxon>
        <taxon>Polyangiales</taxon>
        <taxon>Polyangiaceae</taxon>
        <taxon>Sorangium</taxon>
    </lineage>
</organism>
<reference evidence="2 3" key="1">
    <citation type="submission" date="2014-02" db="EMBL/GenBank/DDBJ databases">
        <title>The small core and large imbalanced accessory genome model reveals a collaborative survival strategy of Sorangium cellulosum strains in nature.</title>
        <authorList>
            <person name="Han K."/>
            <person name="Peng R."/>
            <person name="Blom J."/>
            <person name="Li Y.-Z."/>
        </authorList>
    </citation>
    <scope>NUCLEOTIDE SEQUENCE [LARGE SCALE GENOMIC DNA]</scope>
    <source>
        <strain evidence="2 3">So0157-18</strain>
    </source>
</reference>
<proteinExistence type="predicted"/>